<feature type="transmembrane region" description="Helical" evidence="9">
    <location>
        <begin position="99"/>
        <end position="120"/>
    </location>
</feature>
<dbReference type="Pfam" id="PF19300">
    <property type="entry name" value="BPD_transp_1_N"/>
    <property type="match status" value="1"/>
</dbReference>
<comment type="subcellular location">
    <subcellularLocation>
        <location evidence="1 9">Cell membrane</location>
        <topology evidence="1 9">Multi-pass membrane protein</topology>
    </subcellularLocation>
</comment>
<accession>K9ALA9</accession>
<keyword evidence="12" id="KW-1185">Reference proteome</keyword>
<dbReference type="GO" id="GO:0055085">
    <property type="term" value="P:transmembrane transport"/>
    <property type="evidence" value="ECO:0007669"/>
    <property type="project" value="InterPro"/>
</dbReference>
<dbReference type="Gene3D" id="1.10.3720.10">
    <property type="entry name" value="MetI-like"/>
    <property type="match status" value="1"/>
</dbReference>
<dbReference type="InterPro" id="IPR035906">
    <property type="entry name" value="MetI-like_sf"/>
</dbReference>
<evidence type="ECO:0000256" key="6">
    <source>
        <dbReference type="ARBA" id="ARBA00022989"/>
    </source>
</evidence>
<keyword evidence="7" id="KW-0921">Nickel transport</keyword>
<dbReference type="OrthoDB" id="9773683at2"/>
<dbReference type="PROSITE" id="PS50928">
    <property type="entry name" value="ABC_TM1"/>
    <property type="match status" value="1"/>
</dbReference>
<name>K9ALA9_9STAP</name>
<evidence type="ECO:0000256" key="7">
    <source>
        <dbReference type="ARBA" id="ARBA00023112"/>
    </source>
</evidence>
<evidence type="ECO:0000256" key="4">
    <source>
        <dbReference type="ARBA" id="ARBA00022596"/>
    </source>
</evidence>
<comment type="similarity">
    <text evidence="9">Belongs to the binding-protein-dependent transport system permease family.</text>
</comment>
<evidence type="ECO:0000256" key="8">
    <source>
        <dbReference type="ARBA" id="ARBA00023136"/>
    </source>
</evidence>
<feature type="domain" description="ABC transmembrane type-1" evidence="10">
    <location>
        <begin position="93"/>
        <end position="290"/>
    </location>
</feature>
<protein>
    <submittedName>
        <fullName evidence="11">Oligopeptide transport system permease</fullName>
    </submittedName>
</protein>
<evidence type="ECO:0000256" key="1">
    <source>
        <dbReference type="ARBA" id="ARBA00004651"/>
    </source>
</evidence>
<keyword evidence="7" id="KW-0406">Ion transport</keyword>
<reference evidence="11 12" key="1">
    <citation type="journal article" date="2013" name="Genome Announc.">
        <title>Genome Sequence of Staphylococcus massiliensis Strain S46, Isolated from the Surface of Healthy Human Skin.</title>
        <authorList>
            <person name="Srivastav R."/>
            <person name="Singh A."/>
            <person name="Jangir P.K."/>
            <person name="Kumari C."/>
            <person name="Muduli S."/>
            <person name="Sharma R."/>
        </authorList>
    </citation>
    <scope>NUCLEOTIDE SEQUENCE [LARGE SCALE GENOMIC DNA]</scope>
    <source>
        <strain evidence="11 12">S46</strain>
    </source>
</reference>
<dbReference type="RefSeq" id="WP_009383518.1">
    <property type="nucleotide sequence ID" value="NZ_AMSQ01000008.1"/>
</dbReference>
<dbReference type="EMBL" id="AMSQ01000008">
    <property type="protein sequence ID" value="EKU48084.1"/>
    <property type="molecule type" value="Genomic_DNA"/>
</dbReference>
<keyword evidence="8 9" id="KW-0472">Membrane</keyword>
<feature type="transmembrane region" description="Helical" evidence="9">
    <location>
        <begin position="226"/>
        <end position="251"/>
    </location>
</feature>
<dbReference type="InterPro" id="IPR045621">
    <property type="entry name" value="BPD_transp_1_N"/>
</dbReference>
<dbReference type="Proteomes" id="UP000009885">
    <property type="component" value="Unassembled WGS sequence"/>
</dbReference>
<evidence type="ECO:0000313" key="12">
    <source>
        <dbReference type="Proteomes" id="UP000009885"/>
    </source>
</evidence>
<comment type="caution">
    <text evidence="11">The sequence shown here is derived from an EMBL/GenBank/DDBJ whole genome shotgun (WGS) entry which is preliminary data.</text>
</comment>
<keyword evidence="3" id="KW-1003">Cell membrane</keyword>
<dbReference type="PATRIC" id="fig|1229783.3.peg.1309"/>
<dbReference type="GO" id="GO:0015675">
    <property type="term" value="P:nickel cation transport"/>
    <property type="evidence" value="ECO:0007669"/>
    <property type="project" value="UniProtKB-KW"/>
</dbReference>
<proteinExistence type="inferred from homology"/>
<organism evidence="11 12">
    <name type="scientific">Staphylococcus massiliensis S46</name>
    <dbReference type="NCBI Taxonomy" id="1229783"/>
    <lineage>
        <taxon>Bacteria</taxon>
        <taxon>Bacillati</taxon>
        <taxon>Bacillota</taxon>
        <taxon>Bacilli</taxon>
        <taxon>Bacillales</taxon>
        <taxon>Staphylococcaceae</taxon>
        <taxon>Staphylococcus</taxon>
    </lineage>
</organism>
<dbReference type="InterPro" id="IPR000515">
    <property type="entry name" value="MetI-like"/>
</dbReference>
<sequence length="309" mass="34716">MIKYLIKRVIYMFITLFVTMTITFFLMKLMPGSPFNDEKLSETQKAIVSEKYGLNESLPNQYFIYLKNLTQGDFGVSFQYDNREVWSLIEPRLIPSFEIGAYAMIFGVITGIILGVISAIRKNSYIDYSSTVISVIAISVPSFVLAVMLQYFLAVKYQIFPVGGWHGLSSAVLPTLALGLSVTATVARYIRSEMIEVLSSDYILLVKSKGLPMRNLIFKHALRNTLIPLITIIIPMLASILTGTLTIENIFAIPGLGDQFVRSIQTNDYPVIMALTLLFSFLFIVSIFLVDILYGLIDPRIRTQGGRNE</sequence>
<dbReference type="eggNOG" id="COG0601">
    <property type="taxonomic scope" value="Bacteria"/>
</dbReference>
<keyword evidence="4" id="KW-0533">Nickel</keyword>
<keyword evidence="5 9" id="KW-0812">Transmembrane</keyword>
<evidence type="ECO:0000313" key="11">
    <source>
        <dbReference type="EMBL" id="EKU48084.1"/>
    </source>
</evidence>
<dbReference type="GO" id="GO:0005886">
    <property type="term" value="C:plasma membrane"/>
    <property type="evidence" value="ECO:0007669"/>
    <property type="project" value="UniProtKB-SubCell"/>
</dbReference>
<dbReference type="CDD" id="cd06261">
    <property type="entry name" value="TM_PBP2"/>
    <property type="match status" value="1"/>
</dbReference>
<feature type="transmembrane region" description="Helical" evidence="9">
    <location>
        <begin position="9"/>
        <end position="27"/>
    </location>
</feature>
<dbReference type="STRING" id="1229783.C273_06478"/>
<feature type="transmembrane region" description="Helical" evidence="9">
    <location>
        <begin position="132"/>
        <end position="153"/>
    </location>
</feature>
<evidence type="ECO:0000256" key="5">
    <source>
        <dbReference type="ARBA" id="ARBA00022692"/>
    </source>
</evidence>
<evidence type="ECO:0000256" key="2">
    <source>
        <dbReference type="ARBA" id="ARBA00022448"/>
    </source>
</evidence>
<keyword evidence="6 9" id="KW-1133">Transmembrane helix</keyword>
<dbReference type="NCBIfam" id="NF045471">
    <property type="entry name" value="Opp3B"/>
    <property type="match status" value="1"/>
</dbReference>
<keyword evidence="2 9" id="KW-0813">Transport</keyword>
<gene>
    <name evidence="11" type="ORF">C273_06478</name>
</gene>
<feature type="transmembrane region" description="Helical" evidence="9">
    <location>
        <begin position="165"/>
        <end position="190"/>
    </location>
</feature>
<feature type="transmembrane region" description="Helical" evidence="9">
    <location>
        <begin position="271"/>
        <end position="297"/>
    </location>
</feature>
<dbReference type="SUPFAM" id="SSF161098">
    <property type="entry name" value="MetI-like"/>
    <property type="match status" value="1"/>
</dbReference>
<evidence type="ECO:0000256" key="3">
    <source>
        <dbReference type="ARBA" id="ARBA00022475"/>
    </source>
</evidence>
<dbReference type="Pfam" id="PF00528">
    <property type="entry name" value="BPD_transp_1"/>
    <property type="match status" value="1"/>
</dbReference>
<dbReference type="PANTHER" id="PTHR43163:SF6">
    <property type="entry name" value="DIPEPTIDE TRANSPORT SYSTEM PERMEASE PROTEIN DPPB-RELATED"/>
    <property type="match status" value="1"/>
</dbReference>
<dbReference type="AlphaFoldDB" id="K9ALA9"/>
<evidence type="ECO:0000259" key="10">
    <source>
        <dbReference type="PROSITE" id="PS50928"/>
    </source>
</evidence>
<evidence type="ECO:0000256" key="9">
    <source>
        <dbReference type="RuleBase" id="RU363032"/>
    </source>
</evidence>
<dbReference type="PANTHER" id="PTHR43163">
    <property type="entry name" value="DIPEPTIDE TRANSPORT SYSTEM PERMEASE PROTEIN DPPB-RELATED"/>
    <property type="match status" value="1"/>
</dbReference>